<evidence type="ECO:0000256" key="3">
    <source>
        <dbReference type="ARBA" id="ARBA00022692"/>
    </source>
</evidence>
<gene>
    <name evidence="8" type="ORF">COMA1_11061</name>
</gene>
<dbReference type="PANTHER" id="PTHR14939:SF5">
    <property type="entry name" value="F-BOX ONLY PROTEIN 22"/>
    <property type="match status" value="1"/>
</dbReference>
<reference evidence="8 9" key="1">
    <citation type="submission" date="2015-10" db="EMBL/GenBank/DDBJ databases">
        <authorList>
            <person name="Gilbert D.G."/>
        </authorList>
    </citation>
    <scope>NUCLEOTIDE SEQUENCE [LARGE SCALE GENOMIC DNA]</scope>
    <source>
        <strain evidence="8">COMA1</strain>
    </source>
</reference>
<keyword evidence="4" id="KW-1133">Transmembrane helix</keyword>
<dbReference type="SMART" id="SM01204">
    <property type="entry name" value="FIST_C"/>
    <property type="match status" value="1"/>
</dbReference>
<evidence type="ECO:0000259" key="7">
    <source>
        <dbReference type="SMART" id="SM01204"/>
    </source>
</evidence>
<dbReference type="PIRSF" id="PIRSF018953">
    <property type="entry name" value="UCP018953"/>
    <property type="match status" value="1"/>
</dbReference>
<sequence>MQFAVALSRQVETDAAALEVAAGIRAQLAGTPIDLACVFFSAHHAEGLDRLVPVLTGTLRPKLLLGCSGEGVIAGAEELETMPAITVWAAVLPDVDLHPVHSSFSPTQDQFHLTGWPDPGIDDGTFLLVADPFTTPIQDILGILDDRYPGAMAIGGLAGGGQEVGMNRLVLNDQVFDGGLVGVRLSGAIDIRPVISQGCRMIGERFVVTKAERNLIHELGGEPALDRLQAAFDSLPEDAKQKANRALHLGIVIDEQRNRFERGDFLIRNLLGADRATGAVAIGEMVQEGQTVQFQLRDAASASDEFNLLLEADHARHRHPPLGALMFSCCGRGQGLFGTPNHDAGTALARLGSIPLAGFFAQGEIGPVGGRNFLHGYTASLALFAERD</sequence>
<dbReference type="OrthoDB" id="9770435at2"/>
<evidence type="ECO:0000313" key="9">
    <source>
        <dbReference type="Proteomes" id="UP000199032"/>
    </source>
</evidence>
<keyword evidence="5" id="KW-0472">Membrane</keyword>
<dbReference type="RefSeq" id="WP_090744694.1">
    <property type="nucleotide sequence ID" value="NZ_CZQA01000001.1"/>
</dbReference>
<keyword evidence="3" id="KW-0812">Transmembrane</keyword>
<feature type="domain" description="FIST" evidence="6">
    <location>
        <begin position="32"/>
        <end position="223"/>
    </location>
</feature>
<feature type="domain" description="FIST C-domain" evidence="7">
    <location>
        <begin position="224"/>
        <end position="368"/>
    </location>
</feature>
<dbReference type="InterPro" id="IPR016741">
    <property type="entry name" value="UCP018953"/>
</dbReference>
<name>A0A0S4L9K6_9BACT</name>
<dbReference type="AlphaFoldDB" id="A0A0S4L9K6"/>
<dbReference type="InterPro" id="IPR019494">
    <property type="entry name" value="FIST_C"/>
</dbReference>
<dbReference type="SMART" id="SM00897">
    <property type="entry name" value="FIST"/>
    <property type="match status" value="1"/>
</dbReference>
<evidence type="ECO:0000256" key="2">
    <source>
        <dbReference type="ARBA" id="ARBA00022475"/>
    </source>
</evidence>
<proteinExistence type="predicted"/>
<accession>A0A0S4L9K6</accession>
<dbReference type="InterPro" id="IPR013702">
    <property type="entry name" value="FIST_domain_N"/>
</dbReference>
<evidence type="ECO:0000313" key="8">
    <source>
        <dbReference type="EMBL" id="CUS33277.1"/>
    </source>
</evidence>
<dbReference type="STRING" id="1742972.COMA1_11061"/>
<evidence type="ECO:0000256" key="1">
    <source>
        <dbReference type="ARBA" id="ARBA00004651"/>
    </source>
</evidence>
<comment type="subcellular location">
    <subcellularLocation>
        <location evidence="1">Cell membrane</location>
        <topology evidence="1">Multi-pass membrane protein</topology>
    </subcellularLocation>
</comment>
<keyword evidence="2" id="KW-1003">Cell membrane</keyword>
<dbReference type="PANTHER" id="PTHR14939">
    <property type="entry name" value="F-BOX ONLY PROTEIN 22"/>
    <property type="match status" value="1"/>
</dbReference>
<dbReference type="Proteomes" id="UP000199032">
    <property type="component" value="Unassembled WGS sequence"/>
</dbReference>
<keyword evidence="9" id="KW-1185">Reference proteome</keyword>
<dbReference type="Pfam" id="PF10442">
    <property type="entry name" value="FIST_C"/>
    <property type="match status" value="1"/>
</dbReference>
<dbReference type="Pfam" id="PF08495">
    <property type="entry name" value="FIST"/>
    <property type="match status" value="1"/>
</dbReference>
<evidence type="ECO:0000256" key="5">
    <source>
        <dbReference type="ARBA" id="ARBA00023136"/>
    </source>
</evidence>
<dbReference type="GO" id="GO:0005886">
    <property type="term" value="C:plasma membrane"/>
    <property type="evidence" value="ECO:0007669"/>
    <property type="project" value="UniProtKB-SubCell"/>
</dbReference>
<organism evidence="8 9">
    <name type="scientific">Candidatus Nitrospira nitrosa</name>
    <dbReference type="NCBI Taxonomy" id="1742972"/>
    <lineage>
        <taxon>Bacteria</taxon>
        <taxon>Pseudomonadati</taxon>
        <taxon>Nitrospirota</taxon>
        <taxon>Nitrospiria</taxon>
        <taxon>Nitrospirales</taxon>
        <taxon>Nitrospiraceae</taxon>
        <taxon>Nitrospira</taxon>
    </lineage>
</organism>
<evidence type="ECO:0008006" key="10">
    <source>
        <dbReference type="Google" id="ProtNLM"/>
    </source>
</evidence>
<dbReference type="EMBL" id="CZQA01000001">
    <property type="protein sequence ID" value="CUS33277.1"/>
    <property type="molecule type" value="Genomic_DNA"/>
</dbReference>
<evidence type="ECO:0000256" key="4">
    <source>
        <dbReference type="ARBA" id="ARBA00022989"/>
    </source>
</evidence>
<protein>
    <recommendedName>
        <fullName evidence="10">FIST C-domain domain-containing protein</fullName>
    </recommendedName>
</protein>
<evidence type="ECO:0000259" key="6">
    <source>
        <dbReference type="SMART" id="SM00897"/>
    </source>
</evidence>